<reference evidence="1 2" key="1">
    <citation type="submission" date="2020-04" db="EMBL/GenBank/DDBJ databases">
        <authorList>
            <person name="Zhang R."/>
            <person name="Schippers A."/>
        </authorList>
    </citation>
    <scope>NUCLEOTIDE SEQUENCE [LARGE SCALE GENOMIC DNA]</scope>
    <source>
        <strain evidence="1 2">DSM 109850</strain>
    </source>
</reference>
<name>A0A7Y0L6V4_9FIRM</name>
<evidence type="ECO:0000313" key="2">
    <source>
        <dbReference type="Proteomes" id="UP000533476"/>
    </source>
</evidence>
<dbReference type="Proteomes" id="UP000533476">
    <property type="component" value="Unassembled WGS sequence"/>
</dbReference>
<proteinExistence type="predicted"/>
<protein>
    <submittedName>
        <fullName evidence="1">Uncharacterized protein</fullName>
    </submittedName>
</protein>
<dbReference type="EMBL" id="JABBVZ010000107">
    <property type="protein sequence ID" value="NMP24398.1"/>
    <property type="molecule type" value="Genomic_DNA"/>
</dbReference>
<keyword evidence="2" id="KW-1185">Reference proteome</keyword>
<sequence>MTEAISRVDDEEYTLGDAYYDPSFHPEWRIGRVPHDFADLAYLLPAVEAYCCDLREGTVWPEMKMVGPWRWEAKFVDPDLTWTPTATGKFGEALRAAFSCALTESRVGAS</sequence>
<comment type="caution">
    <text evidence="1">The sequence shown here is derived from an EMBL/GenBank/DDBJ whole genome shotgun (WGS) entry which is preliminary data.</text>
</comment>
<accession>A0A7Y0L6V4</accession>
<gene>
    <name evidence="1" type="ORF">HIJ39_18920</name>
</gene>
<dbReference type="RefSeq" id="WP_169102482.1">
    <property type="nucleotide sequence ID" value="NZ_JABBVZ010000107.1"/>
</dbReference>
<dbReference type="AlphaFoldDB" id="A0A7Y0L6V4"/>
<organism evidence="1 2">
    <name type="scientific">Sulfobacillus harzensis</name>
    <dbReference type="NCBI Taxonomy" id="2729629"/>
    <lineage>
        <taxon>Bacteria</taxon>
        <taxon>Bacillati</taxon>
        <taxon>Bacillota</taxon>
        <taxon>Clostridia</taxon>
        <taxon>Eubacteriales</taxon>
        <taxon>Clostridiales Family XVII. Incertae Sedis</taxon>
        <taxon>Sulfobacillus</taxon>
    </lineage>
</organism>
<evidence type="ECO:0000313" key="1">
    <source>
        <dbReference type="EMBL" id="NMP24398.1"/>
    </source>
</evidence>